<comment type="caution">
    <text evidence="2">The sequence shown here is derived from an EMBL/GenBank/DDBJ whole genome shotgun (WGS) entry which is preliminary data.</text>
</comment>
<dbReference type="RefSeq" id="WP_176625583.1">
    <property type="nucleotide sequence ID" value="NZ_JABXXQ010000345.1"/>
</dbReference>
<name>A0A850NR05_9PROT</name>
<dbReference type="EMBL" id="JACHXV010000052">
    <property type="protein sequence ID" value="MBB3175596.1"/>
    <property type="molecule type" value="Genomic_DNA"/>
</dbReference>
<dbReference type="EMBL" id="JABXXQ010000345">
    <property type="protein sequence ID" value="NVN31334.1"/>
    <property type="molecule type" value="Genomic_DNA"/>
</dbReference>
<accession>A0A850NR05</accession>
<dbReference type="Proteomes" id="UP000557688">
    <property type="component" value="Unassembled WGS sequence"/>
</dbReference>
<reference evidence="2 4" key="1">
    <citation type="submission" date="2020-06" db="EMBL/GenBank/DDBJ databases">
        <title>Description of novel acetic acid bacteria.</title>
        <authorList>
            <person name="Sombolestani A."/>
        </authorList>
    </citation>
    <scope>NUCLEOTIDE SEQUENCE [LARGE SCALE GENOMIC DNA]</scope>
    <source>
        <strain evidence="2 4">LMG 26838</strain>
    </source>
</reference>
<evidence type="ECO:0000313" key="4">
    <source>
        <dbReference type="Proteomes" id="UP000565205"/>
    </source>
</evidence>
<keyword evidence="3" id="KW-1185">Reference proteome</keyword>
<evidence type="ECO:0000313" key="2">
    <source>
        <dbReference type="EMBL" id="NVN31334.1"/>
    </source>
</evidence>
<gene>
    <name evidence="1" type="ORF">FHR90_003458</name>
    <name evidence="2" type="ORF">HUK83_13450</name>
</gene>
<dbReference type="AlphaFoldDB" id="A0A850NR05"/>
<sequence length="482" mass="50974">MTAEASASRGHRLVLDQAAGIIVQSFNDGRVINEGIKLAAQDAAFDSALNEINKVRDTLSRPQNILGPEFTKHGEIAENMEVGIRNARQALSQEAMTATFEGVHRTGPVDYRINGIGVQSKFINGVPNNLRHVLKHMGAYPEFTSDGSFYIIPKDTHSAIQTLLNGGHIEGLSSKSEEAIRQLAKQIEQQAGKPFTEVVQPSVSDYSDVQIVRAPTTLDNEQKDLISKNEELKDKIVDDHKPSLQGAAQAALMGGAVGGTLSLTTCLYAKLKAGKNVFRGDFTAADWQEVGVDTAKGAIGGSVAAGAIYLTTNYAGMAAPLASAVVSAATGIASLSNALRKGDISFNEFVETSLIICAESAIVGVATVVGQVLIPIPILGAVIGSLAGKLVIEFTRGLSARIAQRLRDDMDTFRAKLDDALKLALATVTAELNRLGSLTTAAFDVRLNTSLIDRSVELALAMGVKATVLIASEADLDSFMTA</sequence>
<dbReference type="Proteomes" id="UP000565205">
    <property type="component" value="Unassembled WGS sequence"/>
</dbReference>
<proteinExistence type="predicted"/>
<evidence type="ECO:0000313" key="1">
    <source>
        <dbReference type="EMBL" id="MBB3175596.1"/>
    </source>
</evidence>
<reference evidence="1 3" key="2">
    <citation type="submission" date="2020-08" db="EMBL/GenBank/DDBJ databases">
        <title>Genomic Encyclopedia of Type Strains, Phase III (KMG-III): the genomes of soil and plant-associated and newly described type strains.</title>
        <authorList>
            <person name="Whitman W."/>
        </authorList>
    </citation>
    <scope>NUCLEOTIDE SEQUENCE [LARGE SCALE GENOMIC DNA]</scope>
    <source>
        <strain evidence="1 3">CECT 8088</strain>
    </source>
</reference>
<evidence type="ECO:0000313" key="3">
    <source>
        <dbReference type="Proteomes" id="UP000557688"/>
    </source>
</evidence>
<protein>
    <submittedName>
        <fullName evidence="2">Uncharacterized protein</fullName>
    </submittedName>
</protein>
<organism evidence="2 4">
    <name type="scientific">Endobacter medicaginis</name>
    <dbReference type="NCBI Taxonomy" id="1181271"/>
    <lineage>
        <taxon>Bacteria</taxon>
        <taxon>Pseudomonadati</taxon>
        <taxon>Pseudomonadota</taxon>
        <taxon>Alphaproteobacteria</taxon>
        <taxon>Acetobacterales</taxon>
        <taxon>Acetobacteraceae</taxon>
        <taxon>Endobacter</taxon>
    </lineage>
</organism>